<evidence type="ECO:0000313" key="2">
    <source>
        <dbReference type="Proteomes" id="UP000486297"/>
    </source>
</evidence>
<evidence type="ECO:0000313" key="1">
    <source>
        <dbReference type="EMBL" id="MRN38585.1"/>
    </source>
</evidence>
<name>A0A7X2GZ15_9NEIS</name>
<accession>A0A7X2GZ15</accession>
<dbReference type="AlphaFoldDB" id="A0A7X2GZ15"/>
<sequence>MAQIIFETLNDAYAVKDKFRVMGRDCYPMGVYEYIYDYLSESEEDYVNLDVIAWCCDLSWVTLDVDSESYDEDFQTKLHELGRETSIIHANEETGEIWFFSY</sequence>
<organism evidence="1 2">
    <name type="scientific">Neisseria brasiliensis</name>
    <dbReference type="NCBI Taxonomy" id="2666100"/>
    <lineage>
        <taxon>Bacteria</taxon>
        <taxon>Pseudomonadati</taxon>
        <taxon>Pseudomonadota</taxon>
        <taxon>Betaproteobacteria</taxon>
        <taxon>Neisseriales</taxon>
        <taxon>Neisseriaceae</taxon>
        <taxon>Neisseria</taxon>
    </lineage>
</organism>
<dbReference type="EMBL" id="WJXO01000001">
    <property type="protein sequence ID" value="MRN38585.1"/>
    <property type="molecule type" value="Genomic_DNA"/>
</dbReference>
<keyword evidence="2" id="KW-1185">Reference proteome</keyword>
<dbReference type="RefSeq" id="WP_095502953.1">
    <property type="nucleotide sequence ID" value="NZ_WJXO01000001.1"/>
</dbReference>
<protein>
    <submittedName>
        <fullName evidence="1">Uncharacterized protein</fullName>
    </submittedName>
</protein>
<reference evidence="1" key="1">
    <citation type="journal article" name="Emerg. Infect. Dis.">
        <title>Two cases of a newly characterized neisseria species.</title>
        <authorList>
            <person name="Mustapha M."/>
            <person name="Lemos A.P.S."/>
            <person name="Harrison L.H."/>
            <person name="Vantyne D."/>
            <person name="Sacchi C.T."/>
        </authorList>
    </citation>
    <scope>NUCLEOTIDE SEQUENCE</scope>
    <source>
        <strain evidence="1">N.95.16</strain>
    </source>
</reference>
<proteinExistence type="predicted"/>
<gene>
    <name evidence="1" type="ORF">GJU80_08880</name>
</gene>
<dbReference type="Proteomes" id="UP000486297">
    <property type="component" value="Unassembled WGS sequence"/>
</dbReference>
<comment type="caution">
    <text evidence="1">The sequence shown here is derived from an EMBL/GenBank/DDBJ whole genome shotgun (WGS) entry which is preliminary data.</text>
</comment>